<dbReference type="OrthoDB" id="1740265at2759"/>
<keyword evidence="3" id="KW-1185">Reference proteome</keyword>
<dbReference type="Gene3D" id="3.20.20.80">
    <property type="entry name" value="Glycosidases"/>
    <property type="match status" value="1"/>
</dbReference>
<accession>A0A1Q9CPI7</accession>
<dbReference type="Gene3D" id="3.40.50.300">
    <property type="entry name" value="P-loop containing nucleotide triphosphate hydrolases"/>
    <property type="match status" value="1"/>
</dbReference>
<name>A0A1Q9CPI7_SYMMI</name>
<evidence type="ECO:0000313" key="3">
    <source>
        <dbReference type="Proteomes" id="UP000186817"/>
    </source>
</evidence>
<dbReference type="Proteomes" id="UP000186817">
    <property type="component" value="Unassembled WGS sequence"/>
</dbReference>
<dbReference type="GO" id="GO:0005975">
    <property type="term" value="P:carbohydrate metabolic process"/>
    <property type="evidence" value="ECO:0007669"/>
    <property type="project" value="InterPro"/>
</dbReference>
<feature type="domain" description="Glycosyl hydrolase family 13 catalytic" evidence="1">
    <location>
        <begin position="63"/>
        <end position="118"/>
    </location>
</feature>
<dbReference type="Pfam" id="PF00128">
    <property type="entry name" value="Alpha-amylase"/>
    <property type="match status" value="1"/>
</dbReference>
<dbReference type="InterPro" id="IPR017853">
    <property type="entry name" value="GH"/>
</dbReference>
<evidence type="ECO:0000313" key="2">
    <source>
        <dbReference type="EMBL" id="OLP84826.1"/>
    </source>
</evidence>
<reference evidence="2 3" key="1">
    <citation type="submission" date="2016-02" db="EMBL/GenBank/DDBJ databases">
        <title>Genome analysis of coral dinoflagellate symbionts highlights evolutionary adaptations to a symbiotic lifestyle.</title>
        <authorList>
            <person name="Aranda M."/>
            <person name="Li Y."/>
            <person name="Liew Y.J."/>
            <person name="Baumgarten S."/>
            <person name="Simakov O."/>
            <person name="Wilson M."/>
            <person name="Piel J."/>
            <person name="Ashoor H."/>
            <person name="Bougouffa S."/>
            <person name="Bajic V.B."/>
            <person name="Ryu T."/>
            <person name="Ravasi T."/>
            <person name="Bayer T."/>
            <person name="Micklem G."/>
            <person name="Kim H."/>
            <person name="Bhak J."/>
            <person name="Lajeunesse T.C."/>
            <person name="Voolstra C.R."/>
        </authorList>
    </citation>
    <scope>NUCLEOTIDE SEQUENCE [LARGE SCALE GENOMIC DNA]</scope>
    <source>
        <strain evidence="2 3">CCMP2467</strain>
    </source>
</reference>
<gene>
    <name evidence="2" type="primary">ycdG</name>
    <name evidence="2" type="ORF">AK812_SmicGene34258</name>
</gene>
<protein>
    <submittedName>
        <fullName evidence="2">Putative oligo-1,6-glucosidase 2</fullName>
    </submittedName>
</protein>
<comment type="caution">
    <text evidence="2">The sequence shown here is derived from an EMBL/GenBank/DDBJ whole genome shotgun (WGS) entry which is preliminary data.</text>
</comment>
<dbReference type="EMBL" id="LSRX01001015">
    <property type="protein sequence ID" value="OLP84826.1"/>
    <property type="molecule type" value="Genomic_DNA"/>
</dbReference>
<dbReference type="InterPro" id="IPR006047">
    <property type="entry name" value="GH13_cat_dom"/>
</dbReference>
<dbReference type="AlphaFoldDB" id="A0A1Q9CPI7"/>
<evidence type="ECO:0000259" key="1">
    <source>
        <dbReference type="Pfam" id="PF00128"/>
    </source>
</evidence>
<dbReference type="SUPFAM" id="SSF51445">
    <property type="entry name" value="(Trans)glycosidases"/>
    <property type="match status" value="1"/>
</dbReference>
<proteinExistence type="predicted"/>
<dbReference type="InterPro" id="IPR027417">
    <property type="entry name" value="P-loop_NTPase"/>
</dbReference>
<organism evidence="2 3">
    <name type="scientific">Symbiodinium microadriaticum</name>
    <name type="common">Dinoflagellate</name>
    <name type="synonym">Zooxanthella microadriatica</name>
    <dbReference type="NCBI Taxonomy" id="2951"/>
    <lineage>
        <taxon>Eukaryota</taxon>
        <taxon>Sar</taxon>
        <taxon>Alveolata</taxon>
        <taxon>Dinophyceae</taxon>
        <taxon>Suessiales</taxon>
        <taxon>Symbiodiniaceae</taxon>
        <taxon>Symbiodinium</taxon>
    </lineage>
</organism>
<sequence>MCACPRLQCLKCMRYSCYEQWGGSTGNSPRNIRDIITLIAIAVRQGREDNWSQFPLIWHLYRQWSSGPQAGFSSNASTWLPVNPDYTTVNVETESKDPTSPLEIMKATLAFRKSQSDLALGRITQVPDISGDLFDDLIVVKYLMGASVSATVANWNTSKSIEFDLMALLQGSDGALRFSTDPSRPQGSKVSKSIKLAPGEVVVVSPSPFFSVAPWPLCSTCCLQLAEDEPEQRPLSTHCLARADACGDRRSKQVADFLLMSIRELLPQRQGQPESKVITIGCVILMSATMQHETFRRYFPGCAEVSIEGRVPALDRKFPGNFLWCQWKF</sequence>